<name>Q7UDW4_RHOBA</name>
<accession>Q7UDW4</accession>
<sequence>MSFAELQGSAYCGRDRSLCRYYGVRRCHWENDTLGASPPEVDGSERNSPVPSFIDLLQDFANRQ</sequence>
<dbReference type="STRING" id="243090.RB11739"/>
<dbReference type="EMBL" id="BX294153">
    <property type="protein sequence ID" value="CAD79291.1"/>
    <property type="molecule type" value="Genomic_DNA"/>
</dbReference>
<proteinExistence type="predicted"/>
<evidence type="ECO:0000313" key="2">
    <source>
        <dbReference type="Proteomes" id="UP000001025"/>
    </source>
</evidence>
<gene>
    <name evidence="1" type="ordered locus">RB11739</name>
</gene>
<protein>
    <submittedName>
        <fullName evidence="1">Uncharacterized protein</fullName>
    </submittedName>
</protein>
<organism evidence="1 2">
    <name type="scientific">Rhodopirellula baltica (strain DSM 10527 / NCIMB 13988 / SH1)</name>
    <dbReference type="NCBI Taxonomy" id="243090"/>
    <lineage>
        <taxon>Bacteria</taxon>
        <taxon>Pseudomonadati</taxon>
        <taxon>Planctomycetota</taxon>
        <taxon>Planctomycetia</taxon>
        <taxon>Pirellulales</taxon>
        <taxon>Pirellulaceae</taxon>
        <taxon>Rhodopirellula</taxon>
    </lineage>
</organism>
<dbReference type="EnsemblBacteria" id="CAD79291">
    <property type="protein sequence ID" value="CAD79291"/>
    <property type="gene ID" value="RB11739"/>
</dbReference>
<dbReference type="Proteomes" id="UP000001025">
    <property type="component" value="Chromosome"/>
</dbReference>
<dbReference type="HOGENOM" id="CLU_2864858_0_0_0"/>
<keyword evidence="2" id="KW-1185">Reference proteome</keyword>
<evidence type="ECO:0000313" key="1">
    <source>
        <dbReference type="EMBL" id="CAD79291.1"/>
    </source>
</evidence>
<dbReference type="KEGG" id="rba:RB11739"/>
<dbReference type="InParanoid" id="Q7UDW4"/>
<dbReference type="AlphaFoldDB" id="Q7UDW4"/>
<reference evidence="1 2" key="1">
    <citation type="journal article" date="2003" name="Proc. Natl. Acad. Sci. U.S.A.">
        <title>Complete genome sequence of the marine planctomycete Pirellula sp. strain 1.</title>
        <authorList>
            <person name="Gloeckner F.O."/>
            <person name="Kube M."/>
            <person name="Bauer M."/>
            <person name="Teeling H."/>
            <person name="Lombardot T."/>
            <person name="Ludwig W."/>
            <person name="Gade D."/>
            <person name="Beck A."/>
            <person name="Borzym K."/>
            <person name="Heitmann K."/>
            <person name="Rabus R."/>
            <person name="Schlesner H."/>
            <person name="Amann R."/>
            <person name="Reinhardt R."/>
        </authorList>
    </citation>
    <scope>NUCLEOTIDE SEQUENCE [LARGE SCALE GENOMIC DNA]</scope>
    <source>
        <strain evidence="2">DSM 10527 / NCIMB 13988 / SH1</strain>
    </source>
</reference>